<feature type="chain" id="PRO_5045366227" evidence="1">
    <location>
        <begin position="20"/>
        <end position="116"/>
    </location>
</feature>
<reference evidence="2" key="1">
    <citation type="submission" date="2022-04" db="EMBL/GenBank/DDBJ databases">
        <authorList>
            <person name="Ren T."/>
        </authorList>
    </citation>
    <scope>NUCLEOTIDE SEQUENCE</scope>
    <source>
        <strain evidence="2">F63249</strain>
    </source>
</reference>
<evidence type="ECO:0000256" key="1">
    <source>
        <dbReference type="SAM" id="SignalP"/>
    </source>
</evidence>
<keyword evidence="3" id="KW-1185">Reference proteome</keyword>
<protein>
    <submittedName>
        <fullName evidence="2">Uncharacterized protein</fullName>
    </submittedName>
</protein>
<keyword evidence="1" id="KW-0732">Signal</keyword>
<name>A0ABT0H5S9_9FLAO</name>
<sequence length="116" mass="13017">MKKLFFILLFLGLCINTEAQDQPKVGDVLEINEPYAQKFNHVYFPKANILIKRGKVANYNSVYGNAVVVSEIKTKDDGTTYVILKKKDGSKFFGYLSEVKANYKASLEAGELSISK</sequence>
<gene>
    <name evidence="2" type="ORF">MUY34_03880</name>
</gene>
<evidence type="ECO:0000313" key="2">
    <source>
        <dbReference type="EMBL" id="MCK8479744.1"/>
    </source>
</evidence>
<comment type="caution">
    <text evidence="2">The sequence shown here is derived from an EMBL/GenBank/DDBJ whole genome shotgun (WGS) entry which is preliminary data.</text>
</comment>
<proteinExistence type="predicted"/>
<dbReference type="EMBL" id="JALPQF010000003">
    <property type="protein sequence ID" value="MCK8479744.1"/>
    <property type="molecule type" value="Genomic_DNA"/>
</dbReference>
<dbReference type="RefSeq" id="WP_248411996.1">
    <property type="nucleotide sequence ID" value="NZ_JALPQF010000003.1"/>
</dbReference>
<organism evidence="2 3">
    <name type="scientific">Psychroserpens algicola</name>
    <dbReference type="NCBI Taxonomy" id="1719034"/>
    <lineage>
        <taxon>Bacteria</taxon>
        <taxon>Pseudomonadati</taxon>
        <taxon>Bacteroidota</taxon>
        <taxon>Flavobacteriia</taxon>
        <taxon>Flavobacteriales</taxon>
        <taxon>Flavobacteriaceae</taxon>
        <taxon>Psychroserpens</taxon>
    </lineage>
</organism>
<accession>A0ABT0H5S9</accession>
<evidence type="ECO:0000313" key="3">
    <source>
        <dbReference type="Proteomes" id="UP001203687"/>
    </source>
</evidence>
<feature type="signal peptide" evidence="1">
    <location>
        <begin position="1"/>
        <end position="19"/>
    </location>
</feature>
<dbReference type="Proteomes" id="UP001203687">
    <property type="component" value="Unassembled WGS sequence"/>
</dbReference>